<keyword evidence="1" id="KW-0472">Membrane</keyword>
<evidence type="ECO:0000313" key="3">
    <source>
        <dbReference type="Proteomes" id="UP000297014"/>
    </source>
</evidence>
<dbReference type="AlphaFoldDB" id="A0A4S4JXV9"/>
<evidence type="ECO:0000313" key="2">
    <source>
        <dbReference type="EMBL" id="THG90054.1"/>
    </source>
</evidence>
<name>A0A4S4JXV9_ALKAL</name>
<dbReference type="EMBL" id="JALP01000179">
    <property type="protein sequence ID" value="THG90054.1"/>
    <property type="molecule type" value="Genomic_DNA"/>
</dbReference>
<organism evidence="2 3">
    <name type="scientific">Alkalihalobacillus alcalophilus ATCC 27647 = CGMCC 1.3604</name>
    <dbReference type="NCBI Taxonomy" id="1218173"/>
    <lineage>
        <taxon>Bacteria</taxon>
        <taxon>Bacillati</taxon>
        <taxon>Bacillota</taxon>
        <taxon>Bacilli</taxon>
        <taxon>Bacillales</taxon>
        <taxon>Bacillaceae</taxon>
        <taxon>Alkalihalobacillus</taxon>
    </lineage>
</organism>
<reference evidence="2 3" key="1">
    <citation type="submission" date="2014-01" db="EMBL/GenBank/DDBJ databases">
        <title>Draft genome sequencing of Bacillus alcalophilus CGMCC 1.3604.</title>
        <authorList>
            <person name="Yang J."/>
            <person name="Diao L."/>
            <person name="Yang S."/>
        </authorList>
    </citation>
    <scope>NUCLEOTIDE SEQUENCE [LARGE SCALE GENOMIC DNA]</scope>
    <source>
        <strain evidence="2 3">CGMCC 1.3604</strain>
    </source>
</reference>
<gene>
    <name evidence="2" type="ORF">AJ85_13570</name>
</gene>
<proteinExistence type="predicted"/>
<accession>A0A4S4JXV9</accession>
<feature type="transmembrane region" description="Helical" evidence="1">
    <location>
        <begin position="31"/>
        <end position="51"/>
    </location>
</feature>
<sequence>MNWLKNLLGTCFIIGSFYLIILSFINIFPKWIAMPLLFFSILFTLTPSSPFKKKFRGF</sequence>
<keyword evidence="1" id="KW-1133">Transmembrane helix</keyword>
<comment type="caution">
    <text evidence="2">The sequence shown here is derived from an EMBL/GenBank/DDBJ whole genome shotgun (WGS) entry which is preliminary data.</text>
</comment>
<protein>
    <submittedName>
        <fullName evidence="2">Uncharacterized protein</fullName>
    </submittedName>
</protein>
<feature type="transmembrane region" description="Helical" evidence="1">
    <location>
        <begin position="7"/>
        <end position="25"/>
    </location>
</feature>
<dbReference type="Proteomes" id="UP000297014">
    <property type="component" value="Unassembled WGS sequence"/>
</dbReference>
<evidence type="ECO:0000256" key="1">
    <source>
        <dbReference type="SAM" id="Phobius"/>
    </source>
</evidence>
<keyword evidence="1" id="KW-0812">Transmembrane</keyword>